<keyword evidence="5 7" id="KW-0694">RNA-binding</keyword>
<keyword evidence="2 6" id="KW-0378">Hydrolase</keyword>
<dbReference type="PROSITE" id="PS51192">
    <property type="entry name" value="HELICASE_ATP_BIND_1"/>
    <property type="match status" value="1"/>
</dbReference>
<dbReference type="Pfam" id="PF00270">
    <property type="entry name" value="DEAD"/>
    <property type="match status" value="2"/>
</dbReference>
<accession>A0AAN7U538</accession>
<feature type="region of interest" description="Disordered" evidence="8">
    <location>
        <begin position="126"/>
        <end position="154"/>
    </location>
</feature>
<dbReference type="Pfam" id="PF13959">
    <property type="entry name" value="CTE_SPB4"/>
    <property type="match status" value="1"/>
</dbReference>
<dbReference type="GO" id="GO:0016787">
    <property type="term" value="F:hydrolase activity"/>
    <property type="evidence" value="ECO:0007669"/>
    <property type="project" value="UniProtKB-KW"/>
</dbReference>
<evidence type="ECO:0000256" key="1">
    <source>
        <dbReference type="ARBA" id="ARBA00022741"/>
    </source>
</evidence>
<evidence type="ECO:0000256" key="5">
    <source>
        <dbReference type="ARBA" id="ARBA00022884"/>
    </source>
</evidence>
<keyword evidence="4 6" id="KW-0067">ATP-binding</keyword>
<comment type="similarity">
    <text evidence="6">Belongs to the DEAD box helicase family.</text>
</comment>
<dbReference type="Gene3D" id="3.40.50.300">
    <property type="entry name" value="P-loop containing nucleotide triphosphate hydrolases"/>
    <property type="match status" value="2"/>
</dbReference>
<protein>
    <recommendedName>
        <fullName evidence="7">ATP-dependent RNA helicase</fullName>
        <ecNumber evidence="7">3.6.4.13</ecNumber>
    </recommendedName>
</protein>
<proteinExistence type="inferred from homology"/>
<feature type="compositionally biased region" description="Basic and acidic residues" evidence="8">
    <location>
        <begin position="609"/>
        <end position="632"/>
    </location>
</feature>
<feature type="domain" description="Helicase C-terminal" evidence="10">
    <location>
        <begin position="304"/>
        <end position="455"/>
    </location>
</feature>
<evidence type="ECO:0000256" key="7">
    <source>
        <dbReference type="RuleBase" id="RU365068"/>
    </source>
</evidence>
<dbReference type="InterPro" id="IPR027417">
    <property type="entry name" value="P-loop_NTPase"/>
</dbReference>
<dbReference type="SMART" id="SM00487">
    <property type="entry name" value="DEXDc"/>
    <property type="match status" value="1"/>
</dbReference>
<feature type="region of interest" description="Disordered" evidence="8">
    <location>
        <begin position="579"/>
        <end position="674"/>
    </location>
</feature>
<dbReference type="EC" id="3.6.4.13" evidence="7"/>
<dbReference type="Pfam" id="PF00271">
    <property type="entry name" value="Helicase_C"/>
    <property type="match status" value="1"/>
</dbReference>
<dbReference type="InterPro" id="IPR000629">
    <property type="entry name" value="RNA-helicase_DEAD-box_CS"/>
</dbReference>
<evidence type="ECO:0000256" key="2">
    <source>
        <dbReference type="ARBA" id="ARBA00022801"/>
    </source>
</evidence>
<dbReference type="InterPro" id="IPR011545">
    <property type="entry name" value="DEAD/DEAH_box_helicase_dom"/>
</dbReference>
<dbReference type="PROSITE" id="PS51194">
    <property type="entry name" value="HELICASE_CTER"/>
    <property type="match status" value="1"/>
</dbReference>
<dbReference type="AlphaFoldDB" id="A0AAN7U538"/>
<dbReference type="Proteomes" id="UP001344447">
    <property type="component" value="Unassembled WGS sequence"/>
</dbReference>
<comment type="caution">
    <text evidence="11">The sequence shown here is derived from an EMBL/GenBank/DDBJ whole genome shotgun (WGS) entry which is preliminary data.</text>
</comment>
<comment type="domain">
    <text evidence="7">The Q motif is unique to and characteristic of the DEAD box family of RNA helicases and controls ATP binding and hydrolysis.</text>
</comment>
<feature type="compositionally biased region" description="Acidic residues" evidence="8">
    <location>
        <begin position="127"/>
        <end position="144"/>
    </location>
</feature>
<sequence length="674" mass="77969">MTSKVDTGGWNKLENKLSNSTLNTINRLGFKSMSPVQSAVIPLFMSNKDVLVEACTGSGKTLAFIIPIIEKILNRENNLKKTDIASIIISPTRELAIQIQQVLLEFLNDLNRNYDQDDLENIKTFEDELLEDDDEEKEEDEEEKEEKGDEDNKIKKKKKKIEISSLLLIGGTEIYQDLVNYKNYGGNILIGTPGRTDEFLTRVVKNDQQFKFKEFEMLILDEADRLLDMGFHLPINSILLKLPKQRRTGLFSATQTSEVKELARTGMRNPFKVSVSVKHIETHQDQSIPTTLDNRYMIVPVEERLNQLVHFLLNHIDKNKIIIYFLTCSSVDYFYKILQSVKCLSGKPFFSLHGKAPHSQRIKVFDAFSQAINGVLLSTDLAARGLDIPNVDWVIQYDAPQDPKAFVHRIGRTARMGRDGNALIFLSPEEDSYIEFLKIKKVPLLEMVKPVENVINILPEIKKVAFNDREIMEKGVIAMVSHVRGYKEHLCPYIFVFHRLNIGLLATGFGLLYLPRMPEIRDKTMISEWTSGYTKDQILKIAYKEKKKEKQRLEKVNKIKLKKEKDAIERQEAINEKKRKLEQQEADKLLQKQQKKQESSSEVQLKKQKQQEEKKKQEQESINEILHEDQAFKKARKAKQQKKDKSSRFSDLMGSDDEKENNNEEEEEDNEDDE</sequence>
<dbReference type="GO" id="GO:0003724">
    <property type="term" value="F:RNA helicase activity"/>
    <property type="evidence" value="ECO:0007669"/>
    <property type="project" value="UniProtKB-EC"/>
</dbReference>
<keyword evidence="1 6" id="KW-0547">Nucleotide-binding</keyword>
<dbReference type="SUPFAM" id="SSF52540">
    <property type="entry name" value="P-loop containing nucleoside triphosphate hydrolases"/>
    <property type="match status" value="2"/>
</dbReference>
<feature type="compositionally biased region" description="Basic and acidic residues" evidence="8">
    <location>
        <begin position="579"/>
        <end position="599"/>
    </location>
</feature>
<evidence type="ECO:0000256" key="8">
    <source>
        <dbReference type="SAM" id="MobiDB-lite"/>
    </source>
</evidence>
<dbReference type="EMBL" id="JAVFKY010000001">
    <property type="protein sequence ID" value="KAK5583532.1"/>
    <property type="molecule type" value="Genomic_DNA"/>
</dbReference>
<dbReference type="CDD" id="cd18787">
    <property type="entry name" value="SF2_C_DEAD"/>
    <property type="match status" value="1"/>
</dbReference>
<dbReference type="GO" id="GO:0003723">
    <property type="term" value="F:RNA binding"/>
    <property type="evidence" value="ECO:0007669"/>
    <property type="project" value="UniProtKB-UniRule"/>
</dbReference>
<reference evidence="11 12" key="1">
    <citation type="submission" date="2023-11" db="EMBL/GenBank/DDBJ databases">
        <title>Dfirmibasis_genome.</title>
        <authorList>
            <person name="Edelbroek B."/>
            <person name="Kjellin J."/>
            <person name="Jerlstrom-Hultqvist J."/>
            <person name="Soderbom F."/>
        </authorList>
    </citation>
    <scope>NUCLEOTIDE SEQUENCE [LARGE SCALE GENOMIC DNA]</scope>
    <source>
        <strain evidence="11 12">TNS-C-14</strain>
    </source>
</reference>
<evidence type="ECO:0000256" key="6">
    <source>
        <dbReference type="RuleBase" id="RU000492"/>
    </source>
</evidence>
<feature type="compositionally biased region" description="Acidic residues" evidence="8">
    <location>
        <begin position="654"/>
        <end position="674"/>
    </location>
</feature>
<dbReference type="SMART" id="SM01178">
    <property type="entry name" value="DUF4217"/>
    <property type="match status" value="1"/>
</dbReference>
<evidence type="ECO:0000256" key="3">
    <source>
        <dbReference type="ARBA" id="ARBA00022806"/>
    </source>
</evidence>
<dbReference type="PANTHER" id="PTHR24031">
    <property type="entry name" value="RNA HELICASE"/>
    <property type="match status" value="1"/>
</dbReference>
<dbReference type="GO" id="GO:0005524">
    <property type="term" value="F:ATP binding"/>
    <property type="evidence" value="ECO:0007669"/>
    <property type="project" value="UniProtKB-UniRule"/>
</dbReference>
<dbReference type="PROSITE" id="PS00039">
    <property type="entry name" value="DEAD_ATP_HELICASE"/>
    <property type="match status" value="1"/>
</dbReference>
<gene>
    <name evidence="11" type="ORF">RB653_005129</name>
</gene>
<dbReference type="InterPro" id="IPR001650">
    <property type="entry name" value="Helicase_C-like"/>
</dbReference>
<comment type="function">
    <text evidence="7">RNA helicase.</text>
</comment>
<evidence type="ECO:0000313" key="12">
    <source>
        <dbReference type="Proteomes" id="UP001344447"/>
    </source>
</evidence>
<dbReference type="CDD" id="cd17960">
    <property type="entry name" value="DEADc_DDX55"/>
    <property type="match status" value="1"/>
</dbReference>
<keyword evidence="3 6" id="KW-0347">Helicase</keyword>
<evidence type="ECO:0000256" key="4">
    <source>
        <dbReference type="ARBA" id="ARBA00022840"/>
    </source>
</evidence>
<name>A0AAN7U538_9MYCE</name>
<comment type="catalytic activity">
    <reaction evidence="7">
        <text>ATP + H2O = ADP + phosphate + H(+)</text>
        <dbReference type="Rhea" id="RHEA:13065"/>
        <dbReference type="ChEBI" id="CHEBI:15377"/>
        <dbReference type="ChEBI" id="CHEBI:15378"/>
        <dbReference type="ChEBI" id="CHEBI:30616"/>
        <dbReference type="ChEBI" id="CHEBI:43474"/>
        <dbReference type="ChEBI" id="CHEBI:456216"/>
        <dbReference type="EC" id="3.6.4.13"/>
    </reaction>
</comment>
<dbReference type="SMART" id="SM00490">
    <property type="entry name" value="HELICc"/>
    <property type="match status" value="1"/>
</dbReference>
<evidence type="ECO:0000259" key="10">
    <source>
        <dbReference type="PROSITE" id="PS51194"/>
    </source>
</evidence>
<keyword evidence="12" id="KW-1185">Reference proteome</keyword>
<evidence type="ECO:0000313" key="11">
    <source>
        <dbReference type="EMBL" id="KAK5583532.1"/>
    </source>
</evidence>
<dbReference type="InterPro" id="IPR014001">
    <property type="entry name" value="Helicase_ATP-bd"/>
</dbReference>
<feature type="domain" description="Helicase ATP-binding" evidence="9">
    <location>
        <begin position="41"/>
        <end position="273"/>
    </location>
</feature>
<organism evidence="11 12">
    <name type="scientific">Dictyostelium firmibasis</name>
    <dbReference type="NCBI Taxonomy" id="79012"/>
    <lineage>
        <taxon>Eukaryota</taxon>
        <taxon>Amoebozoa</taxon>
        <taxon>Evosea</taxon>
        <taxon>Eumycetozoa</taxon>
        <taxon>Dictyostelia</taxon>
        <taxon>Dictyosteliales</taxon>
        <taxon>Dictyosteliaceae</taxon>
        <taxon>Dictyostelium</taxon>
    </lineage>
</organism>
<dbReference type="InterPro" id="IPR025313">
    <property type="entry name" value="SPB4-like_CTE"/>
</dbReference>
<evidence type="ECO:0000259" key="9">
    <source>
        <dbReference type="PROSITE" id="PS51192"/>
    </source>
</evidence>